<dbReference type="AlphaFoldDB" id="A0A087D369"/>
<keyword evidence="9" id="KW-1185">Reference proteome</keyword>
<dbReference type="InterPro" id="IPR003447">
    <property type="entry name" value="FEMABX"/>
</dbReference>
<keyword evidence="4" id="KW-0133">Cell shape</keyword>
<evidence type="ECO:0000256" key="5">
    <source>
        <dbReference type="ARBA" id="ARBA00022984"/>
    </source>
</evidence>
<dbReference type="OrthoDB" id="9785911at2"/>
<dbReference type="EMBL" id="JGZO01000034">
    <property type="protein sequence ID" value="KFI89969.1"/>
    <property type="molecule type" value="Genomic_DNA"/>
</dbReference>
<dbReference type="SUPFAM" id="SSF55729">
    <property type="entry name" value="Acyl-CoA N-acyltransferases (Nat)"/>
    <property type="match status" value="2"/>
</dbReference>
<dbReference type="RefSeq" id="WP_033519816.1">
    <property type="nucleotide sequence ID" value="NZ_CAUPKV010000051.1"/>
</dbReference>
<accession>A0A087D369</accession>
<evidence type="ECO:0000256" key="6">
    <source>
        <dbReference type="ARBA" id="ARBA00023315"/>
    </source>
</evidence>
<dbReference type="Gene3D" id="1.20.58.90">
    <property type="match status" value="1"/>
</dbReference>
<dbReference type="InterPro" id="IPR050644">
    <property type="entry name" value="PG_Glycine_Bridge_Synth"/>
</dbReference>
<evidence type="ECO:0000256" key="1">
    <source>
        <dbReference type="ARBA" id="ARBA00009943"/>
    </source>
</evidence>
<dbReference type="eggNOG" id="COG2348">
    <property type="taxonomic scope" value="Bacteria"/>
</dbReference>
<dbReference type="GO" id="GO:0071555">
    <property type="term" value="P:cell wall organization"/>
    <property type="evidence" value="ECO:0007669"/>
    <property type="project" value="UniProtKB-KW"/>
</dbReference>
<keyword evidence="7" id="KW-0961">Cell wall biogenesis/degradation</keyword>
<dbReference type="GO" id="GO:0009252">
    <property type="term" value="P:peptidoglycan biosynthetic process"/>
    <property type="evidence" value="ECO:0007669"/>
    <property type="project" value="UniProtKB-KW"/>
</dbReference>
<dbReference type="PANTHER" id="PTHR36174">
    <property type="entry name" value="LIPID II:GLYCINE GLYCYLTRANSFERASE"/>
    <property type="match status" value="1"/>
</dbReference>
<organism evidence="8 9">
    <name type="scientific">Bifidobacterium scardovii</name>
    <dbReference type="NCBI Taxonomy" id="158787"/>
    <lineage>
        <taxon>Bacteria</taxon>
        <taxon>Bacillati</taxon>
        <taxon>Actinomycetota</taxon>
        <taxon>Actinomycetes</taxon>
        <taxon>Bifidobacteriales</taxon>
        <taxon>Bifidobacteriaceae</taxon>
        <taxon>Bifidobacterium</taxon>
    </lineage>
</organism>
<comment type="caution">
    <text evidence="8">The sequence shown here is derived from an EMBL/GenBank/DDBJ whole genome shotgun (WGS) entry which is preliminary data.</text>
</comment>
<keyword evidence="3" id="KW-0808">Transferase</keyword>
<dbReference type="GeneID" id="85166578"/>
<keyword evidence="5" id="KW-0573">Peptidoglycan synthesis</keyword>
<evidence type="ECO:0000313" key="8">
    <source>
        <dbReference type="EMBL" id="KFI89969.1"/>
    </source>
</evidence>
<keyword evidence="2" id="KW-0963">Cytoplasm</keyword>
<dbReference type="Gene3D" id="3.40.630.30">
    <property type="match status" value="2"/>
</dbReference>
<dbReference type="GO" id="GO:0008360">
    <property type="term" value="P:regulation of cell shape"/>
    <property type="evidence" value="ECO:0007669"/>
    <property type="project" value="UniProtKB-KW"/>
</dbReference>
<sequence>MTTDIVTMTPEAFDALSARHPQGNFQQTTAMMDVAKARIDSYDLVGVSRGDEIVAGCAIAYTRGRFGLEGSVWLGPMCDPHDRPLLQAMTEGIRRSAHRRGAVSVTCWPNLVYQRHDSQGVAEGEPDTPALEAYASLDWRHAGFSRGYGSVVNRWVYVKDLAGIADEKALLASYDKRTQWSVKRAESMGVRVRELGDGELQAFADIETATARRRHFQDRGVEYFHQFKAAFGERAHFMLAEIHIDEYVADMTAKREALAAKVARLQAKNDEHPTTKTERQLGEESRNLAAAEKRLAEAARFAKDGDVLPAAASLFVEHPNEVVYFFSGSVERYKPFYASALIQHVAMRDLCVAKGVSRYNFYGISGVFDDPDDEGRGVLEFKQGFNGSVEELIGEFTLPVDRLRFGVSTLAHKLLKR</sequence>
<reference evidence="8 9" key="1">
    <citation type="submission" date="2014-03" db="EMBL/GenBank/DDBJ databases">
        <title>Genomics of Bifidobacteria.</title>
        <authorList>
            <person name="Ventura M."/>
            <person name="Milani C."/>
            <person name="Lugli G.A."/>
        </authorList>
    </citation>
    <scope>NUCLEOTIDE SEQUENCE [LARGE SCALE GENOMIC DNA]</scope>
    <source>
        <strain evidence="8 9">LMG 21589</strain>
    </source>
</reference>
<evidence type="ECO:0000256" key="4">
    <source>
        <dbReference type="ARBA" id="ARBA00022960"/>
    </source>
</evidence>
<dbReference type="InterPro" id="IPR016181">
    <property type="entry name" value="Acyl_CoA_acyltransferase"/>
</dbReference>
<dbReference type="PROSITE" id="PS51191">
    <property type="entry name" value="FEMABX"/>
    <property type="match status" value="1"/>
</dbReference>
<proteinExistence type="inferred from homology"/>
<evidence type="ECO:0000256" key="3">
    <source>
        <dbReference type="ARBA" id="ARBA00022679"/>
    </source>
</evidence>
<evidence type="ECO:0000256" key="7">
    <source>
        <dbReference type="ARBA" id="ARBA00023316"/>
    </source>
</evidence>
<protein>
    <submittedName>
        <fullName evidence="8">Peptidoglycan bridge formation protein FemAB</fullName>
    </submittedName>
</protein>
<name>A0A087D369_9BIFI</name>
<dbReference type="PANTHER" id="PTHR36174:SF2">
    <property type="entry name" value="AMINOACYLTRANSFERASE FEMA"/>
    <property type="match status" value="1"/>
</dbReference>
<keyword evidence="6" id="KW-0012">Acyltransferase</keyword>
<evidence type="ECO:0000256" key="2">
    <source>
        <dbReference type="ARBA" id="ARBA00022490"/>
    </source>
</evidence>
<evidence type="ECO:0000313" key="9">
    <source>
        <dbReference type="Proteomes" id="UP000029033"/>
    </source>
</evidence>
<comment type="similarity">
    <text evidence="1">Belongs to the FemABX family.</text>
</comment>
<dbReference type="GO" id="GO:0016755">
    <property type="term" value="F:aminoacyltransferase activity"/>
    <property type="evidence" value="ECO:0007669"/>
    <property type="project" value="InterPro"/>
</dbReference>
<dbReference type="STRING" id="158787.BSCA_0304"/>
<dbReference type="Pfam" id="PF02388">
    <property type="entry name" value="FemAB"/>
    <property type="match status" value="1"/>
</dbReference>
<gene>
    <name evidence="8" type="ORF">BSCA_0304</name>
</gene>
<dbReference type="Proteomes" id="UP000029033">
    <property type="component" value="Unassembled WGS sequence"/>
</dbReference>